<accession>A0A0A1WQL6</accession>
<feature type="compositionally biased region" description="Basic and acidic residues" evidence="1">
    <location>
        <begin position="506"/>
        <end position="515"/>
    </location>
</feature>
<keyword evidence="2" id="KW-1133">Transmembrane helix</keyword>
<evidence type="ECO:0000256" key="1">
    <source>
        <dbReference type="SAM" id="MobiDB-lite"/>
    </source>
</evidence>
<reference evidence="3" key="2">
    <citation type="journal article" date="2015" name="Gigascience">
        <title>Reconstructing a comprehensive transcriptome assembly of a white-pupal translocated strain of the pest fruit fly Bactrocera cucurbitae.</title>
        <authorList>
            <person name="Sim S.B."/>
            <person name="Calla B."/>
            <person name="Hall B."/>
            <person name="DeRego T."/>
            <person name="Geib S.M."/>
        </authorList>
    </citation>
    <scope>NUCLEOTIDE SEQUENCE</scope>
</reference>
<feature type="compositionally biased region" description="Low complexity" evidence="1">
    <location>
        <begin position="447"/>
        <end position="484"/>
    </location>
</feature>
<evidence type="ECO:0000256" key="2">
    <source>
        <dbReference type="SAM" id="Phobius"/>
    </source>
</evidence>
<feature type="region of interest" description="Disordered" evidence="1">
    <location>
        <begin position="245"/>
        <end position="288"/>
    </location>
</feature>
<feature type="region of interest" description="Disordered" evidence="1">
    <location>
        <begin position="103"/>
        <end position="127"/>
    </location>
</feature>
<feature type="compositionally biased region" description="Basic and acidic residues" evidence="1">
    <location>
        <begin position="256"/>
        <end position="270"/>
    </location>
</feature>
<protein>
    <submittedName>
        <fullName evidence="3">Uncharacterized protein</fullName>
    </submittedName>
</protein>
<feature type="transmembrane region" description="Helical" evidence="2">
    <location>
        <begin position="552"/>
        <end position="574"/>
    </location>
</feature>
<dbReference type="AlphaFoldDB" id="A0A0A1WQL6"/>
<dbReference type="EMBL" id="GBXI01013564">
    <property type="protein sequence ID" value="JAD00728.1"/>
    <property type="molecule type" value="Transcribed_RNA"/>
</dbReference>
<keyword evidence="2" id="KW-0812">Transmembrane</keyword>
<organism evidence="3">
    <name type="scientific">Zeugodacus cucurbitae</name>
    <name type="common">Melon fruit fly</name>
    <name type="synonym">Bactrocera cucurbitae</name>
    <dbReference type="NCBI Taxonomy" id="28588"/>
    <lineage>
        <taxon>Eukaryota</taxon>
        <taxon>Metazoa</taxon>
        <taxon>Ecdysozoa</taxon>
        <taxon>Arthropoda</taxon>
        <taxon>Hexapoda</taxon>
        <taxon>Insecta</taxon>
        <taxon>Pterygota</taxon>
        <taxon>Neoptera</taxon>
        <taxon>Endopterygota</taxon>
        <taxon>Diptera</taxon>
        <taxon>Brachycera</taxon>
        <taxon>Muscomorpha</taxon>
        <taxon>Tephritoidea</taxon>
        <taxon>Tephritidae</taxon>
        <taxon>Zeugodacus</taxon>
        <taxon>Zeugodacus</taxon>
    </lineage>
</organism>
<name>A0A0A1WQL6_ZEUCU</name>
<feature type="compositionally biased region" description="Low complexity" evidence="1">
    <location>
        <begin position="115"/>
        <end position="126"/>
    </location>
</feature>
<feature type="compositionally biased region" description="Acidic residues" evidence="1">
    <location>
        <begin position="695"/>
        <end position="705"/>
    </location>
</feature>
<feature type="transmembrane region" description="Helical" evidence="2">
    <location>
        <begin position="20"/>
        <end position="38"/>
    </location>
</feature>
<keyword evidence="2" id="KW-0472">Membrane</keyword>
<sequence length="717" mass="79370">MLQHTTKFNTQPTGKCRPTLFALVFVFSMTAFAFTEALQDTTSAEQLANANENEVNAKVVRILMSANDQQESAHVDKDSKFLLVNIEQQNDAEKLLATTIREQKQQQHKNKRDVNNTTTVNENNNNQSTVKQGYYEEQQPVVVHAETLPALGRRQDDFGAPPSGYQDAYYARPGSVYDDDEEEESQEDADGYPYEQQPTAGYYGGDNVDSNAAEESVADEAESVGEGRAAGNYDSYYRQWHYATPAPIQRPNGGWDVRDNRKLQNGERDPYAAYDADGPMEDYEYPGALTPSQKQQFEQQLLKRQQVQHKPQNRPQQTATMQQQQQAVQEADPHNRPSTTNNNNPSTENTLISTLKSLKTMWDIYRAFSAAWNTLATHRQQQEQQQQEAAKRRQQQIAQQMRINSKKPPKIGANDKYTQRNSTGGSVEGSEVTTGAGTNAAKRVKPNNKATKNPKTTTTTTTTTTSTEFVASSEAEETVANSSGSDGGGNNRNAGTKGDAMARQNAEGKREKRQTTDTAVTGSTDVGEGRYIKGDPLKGYYDFVITEGSYKFWAVFQTGTALLIIYSTFAAIYYSKVNPLVSDYDYIDYLGGARSLSGGDDDFIDDDGEGGAAAGGGKRRQGSWLDAMWPRAGRTMQYILDALDKLPVDHREADEAMRSERASEATTSGQATREDAATGNFSENENDDAARNEEDGSEETLEATDTETQRQVRAYAA</sequence>
<gene>
    <name evidence="3" type="ORF">g.14135</name>
</gene>
<feature type="compositionally biased region" description="Low complexity" evidence="1">
    <location>
        <begin position="316"/>
        <end position="329"/>
    </location>
</feature>
<feature type="region of interest" description="Disordered" evidence="1">
    <location>
        <begin position="653"/>
        <end position="717"/>
    </location>
</feature>
<feature type="compositionally biased region" description="Low complexity" evidence="1">
    <location>
        <begin position="336"/>
        <end position="349"/>
    </location>
</feature>
<feature type="compositionally biased region" description="Polar residues" evidence="1">
    <location>
        <begin position="419"/>
        <end position="437"/>
    </location>
</feature>
<feature type="region of interest" description="Disordered" evidence="1">
    <location>
        <begin position="302"/>
        <end position="349"/>
    </location>
</feature>
<proteinExistence type="predicted"/>
<feature type="region of interest" description="Disordered" evidence="1">
    <location>
        <begin position="152"/>
        <end position="226"/>
    </location>
</feature>
<feature type="region of interest" description="Disordered" evidence="1">
    <location>
        <begin position="382"/>
        <end position="524"/>
    </location>
</feature>
<feature type="compositionally biased region" description="Acidic residues" evidence="1">
    <location>
        <begin position="177"/>
        <end position="190"/>
    </location>
</feature>
<evidence type="ECO:0000313" key="3">
    <source>
        <dbReference type="EMBL" id="JAD00728.1"/>
    </source>
</evidence>
<reference evidence="3" key="1">
    <citation type="submission" date="2014-11" db="EMBL/GenBank/DDBJ databases">
        <authorList>
            <person name="Geib S."/>
        </authorList>
    </citation>
    <scope>NUCLEOTIDE SEQUENCE</scope>
</reference>
<feature type="compositionally biased region" description="Basic and acidic residues" evidence="1">
    <location>
        <begin position="653"/>
        <end position="663"/>
    </location>
</feature>